<dbReference type="InterPro" id="IPR051959">
    <property type="entry name" value="PAK1-Kinase_Regulator"/>
</dbReference>
<keyword evidence="3" id="KW-0677">Repeat</keyword>
<evidence type="ECO:0000256" key="5">
    <source>
        <dbReference type="SAM" id="MobiDB-lite"/>
    </source>
</evidence>
<sequence>MFLFAGSYERFIFGFSASADCSEPQEIVKRYTFAAHKSAVKCLVAAGPYVVSGGADDLIHMYDMKAERDLGVLMNPCDGAVPCLEFYTPEGRSTPSHMLSGSADGAINIWRCRDWEHLKVMRGHRAAVNSMAVHPSGRLALSTARDNSIRMWNLAKGRCTYTAPLETEADEVAFLEGGETYFLIAGNRITVHGTSGEGGLLAAATAPRRILSAASQSDQLLLLGLEDGSVRVWDVRSSGWAGGWERAHGSRVRGMAIMQRGPDKLPTSLATASSDGTIKLWDTRKLGGGGGGAAGGGAPAATCTAQVSTNARLTCLAAVDPDATAPRRGPKPAAAAAAAAGKAAAPAAKKAKKDDAGGPGAKEPKAGSAAAAAAVAKGKQVAQPPAAAKQQQQQQQPGGSKAGSRQQQQQQQRKARGGGGGGGLDDDPGFEVVPADDGDDDDDEVYGGDDDEDDESDGSGSGDEDDDDEEGEEEEEEVGARAGSRGARQQRGAAAVGAAGGRLGGKRRVREEEEEEEEEEGRGRQGPGRGKRGRKGAGGDGGAGPSGRAQQQQGQQQRQQGGAVGKGKPKAQGEGQGQKGQQRVAKKAKMAGGQGGGGGSGDRGGLGSGAVKGRGGKGGLPVGHKKLGVGKPRHSLKQKARNGRD</sequence>
<dbReference type="InterPro" id="IPR015943">
    <property type="entry name" value="WD40/YVTN_repeat-like_dom_sf"/>
</dbReference>
<evidence type="ECO:0000256" key="2">
    <source>
        <dbReference type="ARBA" id="ARBA00022574"/>
    </source>
</evidence>
<reference evidence="6 7" key="1">
    <citation type="journal article" date="2023" name="Commun. Biol.">
        <title>Reorganization of the ancestral sex-determining regions during the evolution of trioecy in Pleodorina starrii.</title>
        <authorList>
            <person name="Takahashi K."/>
            <person name="Suzuki S."/>
            <person name="Kawai-Toyooka H."/>
            <person name="Yamamoto K."/>
            <person name="Hamaji T."/>
            <person name="Ootsuki R."/>
            <person name="Yamaguchi H."/>
            <person name="Kawachi M."/>
            <person name="Higashiyama T."/>
            <person name="Nozaki H."/>
        </authorList>
    </citation>
    <scope>NUCLEOTIDE SEQUENCE [LARGE SCALE GENOMIC DNA]</scope>
    <source>
        <strain evidence="6 7">NIES-4479</strain>
    </source>
</reference>
<dbReference type="EMBL" id="BRXU01000004">
    <property type="protein sequence ID" value="GLC50750.1"/>
    <property type="molecule type" value="Genomic_DNA"/>
</dbReference>
<dbReference type="PANTHER" id="PTHR44675:SF1">
    <property type="entry name" value="P21-ACTIVATED PROTEIN KINASE-INTERACTING PROTEIN 1"/>
    <property type="match status" value="1"/>
</dbReference>
<proteinExistence type="predicted"/>
<evidence type="ECO:0000313" key="6">
    <source>
        <dbReference type="EMBL" id="GLC50750.1"/>
    </source>
</evidence>
<feature type="compositionally biased region" description="Low complexity" evidence="5">
    <location>
        <begin position="366"/>
        <end position="412"/>
    </location>
</feature>
<organism evidence="6 7">
    <name type="scientific">Pleodorina starrii</name>
    <dbReference type="NCBI Taxonomy" id="330485"/>
    <lineage>
        <taxon>Eukaryota</taxon>
        <taxon>Viridiplantae</taxon>
        <taxon>Chlorophyta</taxon>
        <taxon>core chlorophytes</taxon>
        <taxon>Chlorophyceae</taxon>
        <taxon>CS clade</taxon>
        <taxon>Chlamydomonadales</taxon>
        <taxon>Volvocaceae</taxon>
        <taxon>Pleodorina</taxon>
    </lineage>
</organism>
<feature type="repeat" description="WD" evidence="4">
    <location>
        <begin position="269"/>
        <end position="284"/>
    </location>
</feature>
<feature type="compositionally biased region" description="Low complexity" evidence="5">
    <location>
        <begin position="480"/>
        <end position="497"/>
    </location>
</feature>
<keyword evidence="2 4" id="KW-0853">WD repeat</keyword>
<dbReference type="PROSITE" id="PS50294">
    <property type="entry name" value="WD_REPEATS_REGION"/>
    <property type="match status" value="1"/>
</dbReference>
<comment type="caution">
    <text evidence="6">The sequence shown here is derived from an EMBL/GenBank/DDBJ whole genome shotgun (WGS) entry which is preliminary data.</text>
</comment>
<evidence type="ECO:0000256" key="4">
    <source>
        <dbReference type="PROSITE-ProRule" id="PRU00221"/>
    </source>
</evidence>
<dbReference type="Proteomes" id="UP001165080">
    <property type="component" value="Unassembled WGS sequence"/>
</dbReference>
<feature type="compositionally biased region" description="Gly residues" evidence="5">
    <location>
        <begin position="536"/>
        <end position="545"/>
    </location>
</feature>
<evidence type="ECO:0000256" key="1">
    <source>
        <dbReference type="ARBA" id="ARBA00022517"/>
    </source>
</evidence>
<protein>
    <submittedName>
        <fullName evidence="6">Uncharacterized protein</fullName>
    </submittedName>
</protein>
<accession>A0A9W6BFB5</accession>
<feature type="repeat" description="WD" evidence="4">
    <location>
        <begin position="215"/>
        <end position="237"/>
    </location>
</feature>
<dbReference type="PRINTS" id="PR00320">
    <property type="entry name" value="GPROTEINBRPT"/>
</dbReference>
<evidence type="ECO:0000256" key="3">
    <source>
        <dbReference type="ARBA" id="ARBA00022737"/>
    </source>
</evidence>
<dbReference type="SMART" id="SM00320">
    <property type="entry name" value="WD40"/>
    <property type="match status" value="5"/>
</dbReference>
<dbReference type="PROSITE" id="PS00678">
    <property type="entry name" value="WD_REPEATS_1"/>
    <property type="match status" value="2"/>
</dbReference>
<dbReference type="OrthoDB" id="308449at2759"/>
<dbReference type="GO" id="GO:0042254">
    <property type="term" value="P:ribosome biogenesis"/>
    <property type="evidence" value="ECO:0007669"/>
    <property type="project" value="UniProtKB-KW"/>
</dbReference>
<dbReference type="SUPFAM" id="SSF50978">
    <property type="entry name" value="WD40 repeat-like"/>
    <property type="match status" value="1"/>
</dbReference>
<feature type="region of interest" description="Disordered" evidence="5">
    <location>
        <begin position="346"/>
        <end position="645"/>
    </location>
</feature>
<dbReference type="InterPro" id="IPR001680">
    <property type="entry name" value="WD40_rpt"/>
</dbReference>
<dbReference type="Pfam" id="PF00400">
    <property type="entry name" value="WD40"/>
    <property type="match status" value="3"/>
</dbReference>
<feature type="compositionally biased region" description="Basic residues" evidence="5">
    <location>
        <begin position="623"/>
        <end position="645"/>
    </location>
</feature>
<feature type="compositionally biased region" description="Low complexity" evidence="5">
    <location>
        <begin position="546"/>
        <end position="561"/>
    </location>
</feature>
<keyword evidence="7" id="KW-1185">Reference proteome</keyword>
<name>A0A9W6BFB5_9CHLO</name>
<dbReference type="PROSITE" id="PS50082">
    <property type="entry name" value="WD_REPEATS_2"/>
    <property type="match status" value="3"/>
</dbReference>
<dbReference type="InterPro" id="IPR020472">
    <property type="entry name" value="WD40_PAC1"/>
</dbReference>
<dbReference type="AlphaFoldDB" id="A0A9W6BFB5"/>
<feature type="compositionally biased region" description="Acidic residues" evidence="5">
    <location>
        <begin position="424"/>
        <end position="477"/>
    </location>
</feature>
<feature type="repeat" description="WD" evidence="4">
    <location>
        <begin position="121"/>
        <end position="162"/>
    </location>
</feature>
<dbReference type="PANTHER" id="PTHR44675">
    <property type="entry name" value="PAK1 INTERACTING PROTEIN 1"/>
    <property type="match status" value="1"/>
</dbReference>
<keyword evidence="1" id="KW-0690">Ribosome biogenesis</keyword>
<evidence type="ECO:0000313" key="7">
    <source>
        <dbReference type="Proteomes" id="UP001165080"/>
    </source>
</evidence>
<gene>
    <name evidence="6" type="primary">PLEST008642</name>
    <name evidence="6" type="ORF">PLESTB_000427800</name>
</gene>
<dbReference type="InterPro" id="IPR036322">
    <property type="entry name" value="WD40_repeat_dom_sf"/>
</dbReference>
<dbReference type="Gene3D" id="2.130.10.10">
    <property type="entry name" value="YVTN repeat-like/Quinoprotein amine dehydrogenase"/>
    <property type="match status" value="2"/>
</dbReference>
<dbReference type="InterPro" id="IPR019775">
    <property type="entry name" value="WD40_repeat_CS"/>
</dbReference>
<feature type="compositionally biased region" description="Gly residues" evidence="5">
    <location>
        <begin position="592"/>
        <end position="621"/>
    </location>
</feature>